<dbReference type="PROSITE" id="PS01346">
    <property type="entry name" value="CLAUDIN"/>
    <property type="match status" value="1"/>
</dbReference>
<proteinExistence type="inferred from homology"/>
<feature type="transmembrane region" description="Helical" evidence="10">
    <location>
        <begin position="12"/>
        <end position="30"/>
    </location>
</feature>
<dbReference type="InterPro" id="IPR006187">
    <property type="entry name" value="Claudin"/>
</dbReference>
<dbReference type="AlphaFoldDB" id="A0A556UYN4"/>
<accession>A0A556UYN4</accession>
<feature type="transmembrane region" description="Helical" evidence="10">
    <location>
        <begin position="120"/>
        <end position="138"/>
    </location>
</feature>
<reference evidence="11 12" key="1">
    <citation type="journal article" date="2019" name="Genome Biol. Evol.">
        <title>Whole-Genome Sequencing of the Giant Devil Catfish, Bagarius yarrelli.</title>
        <authorList>
            <person name="Jiang W."/>
            <person name="Lv Y."/>
            <person name="Cheng L."/>
            <person name="Yang K."/>
            <person name="Chao B."/>
            <person name="Wang X."/>
            <person name="Li Y."/>
            <person name="Pan X."/>
            <person name="You X."/>
            <person name="Zhang Y."/>
            <person name="Yang J."/>
            <person name="Li J."/>
            <person name="Zhang X."/>
            <person name="Liu S."/>
            <person name="Sun C."/>
            <person name="Yang J."/>
            <person name="Shi Q."/>
        </authorList>
    </citation>
    <scope>NUCLEOTIDE SEQUENCE [LARGE SCALE GENOMIC DNA]</scope>
    <source>
        <strain evidence="11">JWS20170419001</strain>
        <tissue evidence="11">Muscle</tissue>
    </source>
</reference>
<comment type="caution">
    <text evidence="11">The sequence shown here is derived from an EMBL/GenBank/DDBJ whole genome shotgun (WGS) entry which is preliminary data.</text>
</comment>
<dbReference type="InterPro" id="IPR004031">
    <property type="entry name" value="PMP22/EMP/MP20/Claudin"/>
</dbReference>
<keyword evidence="5" id="KW-1003">Cell membrane</keyword>
<evidence type="ECO:0000313" key="12">
    <source>
        <dbReference type="Proteomes" id="UP000319801"/>
    </source>
</evidence>
<keyword evidence="9 10" id="KW-0472">Membrane</keyword>
<name>A0A556UYN4_BAGYA</name>
<keyword evidence="4" id="KW-0796">Tight junction</keyword>
<dbReference type="PRINTS" id="PR01385">
    <property type="entry name" value="CLAUDIN14"/>
</dbReference>
<evidence type="ECO:0000256" key="7">
    <source>
        <dbReference type="ARBA" id="ARBA00022949"/>
    </source>
</evidence>
<feature type="transmembrane region" description="Helical" evidence="10">
    <location>
        <begin position="164"/>
        <end position="186"/>
    </location>
</feature>
<evidence type="ECO:0000256" key="9">
    <source>
        <dbReference type="ARBA" id="ARBA00023136"/>
    </source>
</evidence>
<keyword evidence="12" id="KW-1185">Reference proteome</keyword>
<dbReference type="PANTHER" id="PTHR12002">
    <property type="entry name" value="CLAUDIN"/>
    <property type="match status" value="1"/>
</dbReference>
<dbReference type="PRINTS" id="PR01077">
    <property type="entry name" value="CLAUDIN"/>
</dbReference>
<dbReference type="Gene3D" id="1.20.140.150">
    <property type="match status" value="1"/>
</dbReference>
<evidence type="ECO:0000313" key="11">
    <source>
        <dbReference type="EMBL" id="TSP68510.1"/>
    </source>
</evidence>
<evidence type="ECO:0000256" key="4">
    <source>
        <dbReference type="ARBA" id="ARBA00022427"/>
    </source>
</evidence>
<comment type="similarity">
    <text evidence="3">Belongs to the claudin family.</text>
</comment>
<evidence type="ECO:0000256" key="2">
    <source>
        <dbReference type="ARBA" id="ARBA00004651"/>
    </source>
</evidence>
<dbReference type="Pfam" id="PF00822">
    <property type="entry name" value="PMP22_Claudin"/>
    <property type="match status" value="1"/>
</dbReference>
<dbReference type="EMBL" id="VCAZ01000078">
    <property type="protein sequence ID" value="TSP68510.1"/>
    <property type="molecule type" value="Genomic_DNA"/>
</dbReference>
<dbReference type="Proteomes" id="UP000319801">
    <property type="component" value="Unassembled WGS sequence"/>
</dbReference>
<dbReference type="FunFam" id="1.20.140.150:FF:000001">
    <property type="entry name" value="Claudin"/>
    <property type="match status" value="1"/>
</dbReference>
<sequence>MAVTALELMGFFLGILGLIGNLVATLLPSWEVTAHIGSNIVTAETNMKGLWMVCVCQSTGNIQCETFNTVLGLSIDLQVARSMMVVSIIFSVLACALSSIGMQCTVLLDGSQMKPKTAGAGGFLFMTAGLLSLIPVTLKTNEIVQSFHNSNLPDSQKSEIGDCLYLGIASSLISLLAGWLLSMSCWSSPEGQQRFTRGYPFPERSGKQGTARGTSHLMSVNPSAYPQTSINMNPTNKTQTYVSQLGTNNPSTGGVYTSRKVADQKRTTGFSVCKYV</sequence>
<dbReference type="InterPro" id="IPR017974">
    <property type="entry name" value="Claudin_CS"/>
</dbReference>
<evidence type="ECO:0000256" key="5">
    <source>
        <dbReference type="ARBA" id="ARBA00022475"/>
    </source>
</evidence>
<evidence type="ECO:0000256" key="1">
    <source>
        <dbReference type="ARBA" id="ARBA00004435"/>
    </source>
</evidence>
<evidence type="ECO:0000256" key="8">
    <source>
        <dbReference type="ARBA" id="ARBA00022989"/>
    </source>
</evidence>
<evidence type="ECO:0000256" key="6">
    <source>
        <dbReference type="ARBA" id="ARBA00022692"/>
    </source>
</evidence>
<keyword evidence="8 10" id="KW-1133">Transmembrane helix</keyword>
<comment type="subcellular location">
    <subcellularLocation>
        <location evidence="1">Cell junction</location>
        <location evidence="1">Tight junction</location>
    </subcellularLocation>
    <subcellularLocation>
        <location evidence="2">Cell membrane</location>
        <topology evidence="2">Multi-pass membrane protein</topology>
    </subcellularLocation>
</comment>
<keyword evidence="6 10" id="KW-0812">Transmembrane</keyword>
<dbReference type="GO" id="GO:0005886">
    <property type="term" value="C:plasma membrane"/>
    <property type="evidence" value="ECO:0007669"/>
    <property type="project" value="UniProtKB-SubCell"/>
</dbReference>
<feature type="transmembrane region" description="Helical" evidence="10">
    <location>
        <begin position="83"/>
        <end position="108"/>
    </location>
</feature>
<protein>
    <submittedName>
        <fullName evidence="11">Claudin-14</fullName>
    </submittedName>
</protein>
<dbReference type="OrthoDB" id="9446875at2759"/>
<dbReference type="GO" id="GO:0005198">
    <property type="term" value="F:structural molecule activity"/>
    <property type="evidence" value="ECO:0007669"/>
    <property type="project" value="InterPro"/>
</dbReference>
<dbReference type="GO" id="GO:0005923">
    <property type="term" value="C:bicellular tight junction"/>
    <property type="evidence" value="ECO:0007669"/>
    <property type="project" value="UniProtKB-SubCell"/>
</dbReference>
<keyword evidence="7" id="KW-0965">Cell junction</keyword>
<evidence type="ECO:0000256" key="10">
    <source>
        <dbReference type="SAM" id="Phobius"/>
    </source>
</evidence>
<organism evidence="11 12">
    <name type="scientific">Bagarius yarrelli</name>
    <name type="common">Goonch</name>
    <name type="synonym">Bagrus yarrelli</name>
    <dbReference type="NCBI Taxonomy" id="175774"/>
    <lineage>
        <taxon>Eukaryota</taxon>
        <taxon>Metazoa</taxon>
        <taxon>Chordata</taxon>
        <taxon>Craniata</taxon>
        <taxon>Vertebrata</taxon>
        <taxon>Euteleostomi</taxon>
        <taxon>Actinopterygii</taxon>
        <taxon>Neopterygii</taxon>
        <taxon>Teleostei</taxon>
        <taxon>Ostariophysi</taxon>
        <taxon>Siluriformes</taxon>
        <taxon>Sisoridae</taxon>
        <taxon>Sisorinae</taxon>
        <taxon>Bagarius</taxon>
    </lineage>
</organism>
<gene>
    <name evidence="11" type="ORF">Baya_10995</name>
</gene>
<evidence type="ECO:0000256" key="3">
    <source>
        <dbReference type="ARBA" id="ARBA00008295"/>
    </source>
</evidence>